<feature type="transmembrane region" description="Helical" evidence="1">
    <location>
        <begin position="96"/>
        <end position="119"/>
    </location>
</feature>
<feature type="transmembrane region" description="Helical" evidence="1">
    <location>
        <begin position="151"/>
        <end position="174"/>
    </location>
</feature>
<dbReference type="PANTHER" id="PTHR34989">
    <property type="entry name" value="PROTEIN HDED"/>
    <property type="match status" value="1"/>
</dbReference>
<proteinExistence type="predicted"/>
<dbReference type="PANTHER" id="PTHR34989:SF1">
    <property type="entry name" value="PROTEIN HDED"/>
    <property type="match status" value="1"/>
</dbReference>
<dbReference type="Pfam" id="PF03729">
    <property type="entry name" value="DUF308"/>
    <property type="match status" value="2"/>
</dbReference>
<keyword evidence="1" id="KW-0812">Transmembrane</keyword>
<feature type="transmembrane region" description="Helical" evidence="1">
    <location>
        <begin position="126"/>
        <end position="145"/>
    </location>
</feature>
<dbReference type="GO" id="GO:0005886">
    <property type="term" value="C:plasma membrane"/>
    <property type="evidence" value="ECO:0007669"/>
    <property type="project" value="TreeGrafter"/>
</dbReference>
<feature type="transmembrane region" description="Helical" evidence="1">
    <location>
        <begin position="69"/>
        <end position="90"/>
    </location>
</feature>
<dbReference type="Proteomes" id="UP001403385">
    <property type="component" value="Unassembled WGS sequence"/>
</dbReference>
<dbReference type="EMBL" id="JBDKWZ010000001">
    <property type="protein sequence ID" value="MEN7546575.1"/>
    <property type="molecule type" value="Genomic_DNA"/>
</dbReference>
<gene>
    <name evidence="2" type="ORF">AAG747_01570</name>
</gene>
<keyword evidence="1" id="KW-1133">Transmembrane helix</keyword>
<evidence type="ECO:0000313" key="2">
    <source>
        <dbReference type="EMBL" id="MEN7546575.1"/>
    </source>
</evidence>
<dbReference type="InterPro" id="IPR005325">
    <property type="entry name" value="DUF308_memb"/>
</dbReference>
<evidence type="ECO:0000313" key="3">
    <source>
        <dbReference type="Proteomes" id="UP001403385"/>
    </source>
</evidence>
<name>A0AAW9S4A4_9BACT</name>
<keyword evidence="1" id="KW-0472">Membrane</keyword>
<accession>A0AAW9S4A4</accession>
<protein>
    <submittedName>
        <fullName evidence="2">HdeD family acid-resistance protein</fullName>
    </submittedName>
</protein>
<dbReference type="InterPro" id="IPR052712">
    <property type="entry name" value="Acid_resist_chaperone_HdeD"/>
</dbReference>
<dbReference type="RefSeq" id="WP_346819359.1">
    <property type="nucleotide sequence ID" value="NZ_JBDKWZ010000001.1"/>
</dbReference>
<evidence type="ECO:0000256" key="1">
    <source>
        <dbReference type="SAM" id="Phobius"/>
    </source>
</evidence>
<comment type="caution">
    <text evidence="2">The sequence shown here is derived from an EMBL/GenBank/DDBJ whole genome shotgun (WGS) entry which is preliminary data.</text>
</comment>
<organism evidence="2 3">
    <name type="scientific">Rapidithrix thailandica</name>
    <dbReference type="NCBI Taxonomy" id="413964"/>
    <lineage>
        <taxon>Bacteria</taxon>
        <taxon>Pseudomonadati</taxon>
        <taxon>Bacteroidota</taxon>
        <taxon>Cytophagia</taxon>
        <taxon>Cytophagales</taxon>
        <taxon>Flammeovirgaceae</taxon>
        <taxon>Rapidithrix</taxon>
    </lineage>
</organism>
<feature type="transmembrane region" description="Helical" evidence="1">
    <location>
        <begin position="38"/>
        <end position="62"/>
    </location>
</feature>
<reference evidence="2 3" key="1">
    <citation type="submission" date="2024-04" db="EMBL/GenBank/DDBJ databases">
        <title>Novel genus in family Flammeovirgaceae.</title>
        <authorList>
            <person name="Nguyen T.H."/>
            <person name="Vuong T.Q."/>
            <person name="Le H."/>
            <person name="Kim S.-G."/>
        </authorList>
    </citation>
    <scope>NUCLEOTIDE SEQUENCE [LARGE SCALE GENOMIC DNA]</scope>
    <source>
        <strain evidence="2 3">JCM 23209</strain>
    </source>
</reference>
<keyword evidence="3" id="KW-1185">Reference proteome</keyword>
<sequence length="183" mass="20317">MAKLIKKRLIRNWWLFLLRGILILVFGILALINPGSTLLALAVVFGSLIMVSGFFFILAAFFNTQNEGWGWVLFEGLVDVLFGIVVLSYPIEVVKIFILILAIWVLMIGIVQIVASLHWRKIYDGWWIVFTGGLASVIFGFLFLSNPFGGAAALMIVIGIYAMLLGASVIYLAFRIKNLTSDG</sequence>
<feature type="transmembrane region" description="Helical" evidence="1">
    <location>
        <begin position="12"/>
        <end position="32"/>
    </location>
</feature>
<dbReference type="AlphaFoldDB" id="A0AAW9S4A4"/>